<feature type="compositionally biased region" description="Basic and acidic residues" evidence="1">
    <location>
        <begin position="142"/>
        <end position="152"/>
    </location>
</feature>
<evidence type="ECO:0008006" key="5">
    <source>
        <dbReference type="Google" id="ProtNLM"/>
    </source>
</evidence>
<accession>M0M6F6</accession>
<evidence type="ECO:0000256" key="1">
    <source>
        <dbReference type="SAM" id="MobiDB-lite"/>
    </source>
</evidence>
<keyword evidence="2" id="KW-0812">Transmembrane</keyword>
<feature type="compositionally biased region" description="Acidic residues" evidence="1">
    <location>
        <begin position="159"/>
        <end position="186"/>
    </location>
</feature>
<feature type="compositionally biased region" description="Basic and acidic residues" evidence="1">
    <location>
        <begin position="82"/>
        <end position="100"/>
    </location>
</feature>
<dbReference type="EMBL" id="AOMB01000005">
    <property type="protein sequence ID" value="EMA41397.1"/>
    <property type="molecule type" value="Genomic_DNA"/>
</dbReference>
<feature type="transmembrane region" description="Helical" evidence="2">
    <location>
        <begin position="21"/>
        <end position="39"/>
    </location>
</feature>
<dbReference type="eggNOG" id="arCOG09128">
    <property type="taxonomic scope" value="Archaea"/>
</dbReference>
<dbReference type="OrthoDB" id="320255at2157"/>
<proteinExistence type="predicted"/>
<evidence type="ECO:0000256" key="2">
    <source>
        <dbReference type="SAM" id="Phobius"/>
    </source>
</evidence>
<protein>
    <recommendedName>
        <fullName evidence="5">Photosynthesis system II assembly factor Ycf48/Hcf136-like domain-containing protein</fullName>
    </recommendedName>
</protein>
<keyword evidence="2" id="KW-0472">Membrane</keyword>
<dbReference type="AlphaFoldDB" id="M0M6F6"/>
<dbReference type="PATRIC" id="fig|1132509.6.peg.250"/>
<organism evidence="3 4">
    <name type="scientific">Halococcus hamelinensis 100A6</name>
    <dbReference type="NCBI Taxonomy" id="1132509"/>
    <lineage>
        <taxon>Archaea</taxon>
        <taxon>Methanobacteriati</taxon>
        <taxon>Methanobacteriota</taxon>
        <taxon>Stenosarchaea group</taxon>
        <taxon>Halobacteria</taxon>
        <taxon>Halobacteriales</taxon>
        <taxon>Halococcaceae</taxon>
        <taxon>Halococcus</taxon>
    </lineage>
</organism>
<feature type="region of interest" description="Disordered" evidence="1">
    <location>
        <begin position="69"/>
        <end position="201"/>
    </location>
</feature>
<feature type="compositionally biased region" description="Basic and acidic residues" evidence="1">
    <location>
        <begin position="113"/>
        <end position="125"/>
    </location>
</feature>
<reference evidence="3 4" key="1">
    <citation type="journal article" date="2014" name="PLoS Genet.">
        <title>Phylogenetically driven sequencing of extremely halophilic archaea reveals strategies for static and dynamic osmo-response.</title>
        <authorList>
            <person name="Becker E.A."/>
            <person name="Seitzer P.M."/>
            <person name="Tritt A."/>
            <person name="Larsen D."/>
            <person name="Krusor M."/>
            <person name="Yao A.I."/>
            <person name="Wu D."/>
            <person name="Madern D."/>
            <person name="Eisen J.A."/>
            <person name="Darling A.E."/>
            <person name="Facciotti M.T."/>
        </authorList>
    </citation>
    <scope>NUCLEOTIDE SEQUENCE [LARGE SCALE GENOMIC DNA]</scope>
    <source>
        <strain evidence="3 4">100A6</strain>
    </source>
</reference>
<sequence length="486" mass="49797">MTASEGERRGFFAYYREYAKSGLHAASAAALTALIGIASFTGIRWFVLVAIAVYVLPPVFLYSTGEGERVPSVVGEDTGGSDDGRGSGDGENGRTTHETETGTGGDAVGNDTVTDRRAEPDEHDAGTQFDAGSDDGDSTAGTRDRSRDRDSEPTTTAAESEDGSETPETDDEPEAGPEDENEDEPADGGGADPEVEPGWETVDTPTEESLLDVVATPDGAYAVGENGIVLTREDDGWAAAVEGGPTANGNPLRGVDATADGGGVWFAGDSGVLGRYAEGKLTDHSAPEDQTSTWTDVAVTGRAGDERVHLVNGSGELLRGRYDDGRVSWGEVEKPGSGSSISSVSFVDDDRGYLCDTSQGVYGTTDGGENYERVGIDDANTAFTGVDAAGSTVAVACDDGAVFRYDGSVWTRLHAAETTLSAIDLAGESGLAAGDAGTVVELVNGGWEGIETPVDADLAGAVAKDGSSGFDIAVGTGGTVIERGAN</sequence>
<dbReference type="SUPFAM" id="SSF110296">
    <property type="entry name" value="Oligoxyloglucan reducing end-specific cellobiohydrolase"/>
    <property type="match status" value="1"/>
</dbReference>
<dbReference type="Proteomes" id="UP000011566">
    <property type="component" value="Unassembled WGS sequence"/>
</dbReference>
<comment type="caution">
    <text evidence="3">The sequence shown here is derived from an EMBL/GenBank/DDBJ whole genome shotgun (WGS) entry which is preliminary data.</text>
</comment>
<evidence type="ECO:0000313" key="4">
    <source>
        <dbReference type="Proteomes" id="UP000011566"/>
    </source>
</evidence>
<gene>
    <name evidence="3" type="ORF">C447_01045</name>
</gene>
<evidence type="ECO:0000313" key="3">
    <source>
        <dbReference type="EMBL" id="EMA41397.1"/>
    </source>
</evidence>
<keyword evidence="4" id="KW-1185">Reference proteome</keyword>
<name>M0M6F6_9EURY</name>
<keyword evidence="2" id="KW-1133">Transmembrane helix</keyword>
<dbReference type="RefSeq" id="WP_007689992.1">
    <property type="nucleotide sequence ID" value="NZ_AJRK01000027.1"/>
</dbReference>